<evidence type="ECO:0000313" key="4">
    <source>
        <dbReference type="EMBL" id="EPX80111.1"/>
    </source>
</evidence>
<keyword evidence="5" id="KW-1185">Reference proteome</keyword>
<dbReference type="InterPro" id="IPR009739">
    <property type="entry name" value="LprI-like_N"/>
</dbReference>
<dbReference type="HOGENOM" id="CLU_242770_0_0_5"/>
<proteinExistence type="predicted"/>
<dbReference type="PANTHER" id="PTHR37549">
    <property type="entry name" value="LIPOPROTEIN LPRI"/>
    <property type="match status" value="1"/>
</dbReference>
<dbReference type="eggNOG" id="COG4461">
    <property type="taxonomic scope" value="Bacteria"/>
</dbReference>
<gene>
    <name evidence="4" type="ORF">thalar_01449</name>
</gene>
<dbReference type="Pfam" id="PF07007">
    <property type="entry name" value="LprI"/>
    <property type="match status" value="1"/>
</dbReference>
<dbReference type="GO" id="GO:0005576">
    <property type="term" value="C:extracellular region"/>
    <property type="evidence" value="ECO:0007669"/>
    <property type="project" value="TreeGrafter"/>
</dbReference>
<evidence type="ECO:0000256" key="1">
    <source>
        <dbReference type="SAM" id="MobiDB-lite"/>
    </source>
</evidence>
<keyword evidence="2" id="KW-0732">Signal</keyword>
<reference evidence="5" key="1">
    <citation type="journal article" date="2013" name="Stand. Genomic Sci.">
        <title>Genome sequence of the Litoreibacter arenae type strain (DSM 19593(T)), a member of the Roseobacter clade isolated from sea sand.</title>
        <authorList>
            <person name="Riedel T."/>
            <person name="Fiebig A."/>
            <person name="Petersen J."/>
            <person name="Gronow S."/>
            <person name="Kyrpides N.C."/>
            <person name="Goker M."/>
            <person name="Klenk H.P."/>
        </authorList>
    </citation>
    <scope>NUCLEOTIDE SEQUENCE [LARGE SCALE GENOMIC DNA]</scope>
    <source>
        <strain evidence="5">DSM 19593</strain>
    </source>
</reference>
<dbReference type="Proteomes" id="UP000015351">
    <property type="component" value="Unassembled WGS sequence"/>
</dbReference>
<sequence length="1642" mass="175660">MKLVIGGAILATAFALALPAHAQQTLDRYTAVIGPQDRSNSSGVRLSQPDQILAQDRANVHRFGIRQPGDTLDRTFGTPEARRQIANLLARGTMGAGVAQALASGGMTALDVQIMGANGRAQSLHVTLAGSTAQPQVSGSAAAPQTGQMQWSYAIGDAGGATVASMNLQRDGALLATLRCMTSAAPAPVLGVDPRAGVVTIQFSPAITGPRVEGGRTAQLHLGTQPRLRQSLTFDPTIQIYAMSRTLTQRLSDDLERGARFSLTTSQSGTIHAPVPQDVGRAFAAACRARGVDASVSPGFDCARAGAAAEHTICAVPMLGALDRQLNAAYAGAPEGLKASQRAWIGARNDCGADVDCIARMTQQRIAMLSGGTLATIPLPGMAGASATTPAPAAATPNFAQMPQAAPTPTGGDVLVGNQALLDRFLLWTLGQNPQLAAEQVVQFRLRDFDFPPHFPEIGPTETTGAKAQARLEAAGQLYADRPPTRALLEQPMNIQRSAPDPASSLQLHGGFATQIGDLPAIVQIALQDRGAGALKGLQLNLEKPFYLPIPESFTPLAANMVRSNRGQSLALVDVTLSDHAPEFRGQRYYGGSAKATVHSVTLVYRPRSRGQNGQLVEGPDQVLHVWKGGNAPGADVASPSDPSTVAALYGGGVSNGRYMLNAYSLPTAFAQPSNPQFQGSSPAELLMTAMNLTAITSAQPDRTLHPELAQKIMRSLLTERERVEMFPLNIATPIHNNQPSEIEIRSAYAKNDQPMRDRVAARTPALPLNLRFASLVSLGEYDFATGGFPVSRVSQLGPLMPTTSEGRPVTESMPDFLPMEPDAAQALLDRLKRTGSGNARRLVLVVDYSLDALTPRPGGAGPISQQELGSVRPSFTVAAMGLYVEDDPAQPMFQIALPDTAQPQDAPVTPPSEGTPFTTGGSLPEDLFKTTARSLQGAADRLDNSGKILDDAMLNAYRVMPPTPQSTYEARKAALRAELQAEAHDSYWIGANIEMQPFDAERGGFPIKSLNFIPLSRSVERGAIAPPNLAPAEPEDYSLLRVPEGAVPVLQKMLGTQRYITAYLKVTPIDAIYDRRNSGSLLLSAPSEAIFGDGNGMPRAADLWLRVVAPKRIGTALDAAEVTPPEALMLDPEGIDLLALSLAPEAFNDAMFLRMLVDRLLKERSFAAQTDAQNDEVRAALPWRRFFSNPDQSLRTDAAQALLPEFKAWTLARAAALPSELLLPMGGAHPESGCRGLQSLSTPQMDATQPYFRADLPALLGSGQSLPDGARNFYSSGRPRPGPDQVWYWEGGGKNGGGMACQYVQRGLRGIDQGLRPDDADHVSAMVVVKAQPGVGQVKEFPDSYTYRLSVSDLKFVPASQLSKPAQGLAGMVVLKSEVEAAVGYRSGRFGRGAKVVARIEKGDWDLPTAKALKSADILKLTLEMPQQAFVKALRERNSDAAFYVTDVPGKGQFGHAVASHDPQTRESIVGIYADHVPDKPIMAIMRRMELDAANVSMEALKLSLMDKYGETMREDGEGTWFWGALPQEEDRWGYCGGPSLLRRKDVAQVPAMVTEDAAAFGDQNPISGNHYWGEMGWPSAPREQPGFAPPDISRCGTVVAVQVYENSGRLITVIWLFDRRVSQKLEAVPRPAPEKAKIEL</sequence>
<comment type="caution">
    <text evidence="4">The sequence shown here is derived from an EMBL/GenBank/DDBJ whole genome shotgun (WGS) entry which is preliminary data.</text>
</comment>
<dbReference type="InterPro" id="IPR052755">
    <property type="entry name" value="Lysozyme_Inhibitor_LprI"/>
</dbReference>
<feature type="signal peptide" evidence="2">
    <location>
        <begin position="1"/>
        <end position="22"/>
    </location>
</feature>
<dbReference type="OrthoDB" id="8092964at2"/>
<organism evidence="4 5">
    <name type="scientific">Litoreibacter arenae DSM 19593</name>
    <dbReference type="NCBI Taxonomy" id="1123360"/>
    <lineage>
        <taxon>Bacteria</taxon>
        <taxon>Pseudomonadati</taxon>
        <taxon>Pseudomonadota</taxon>
        <taxon>Alphaproteobacteria</taxon>
        <taxon>Rhodobacterales</taxon>
        <taxon>Roseobacteraceae</taxon>
        <taxon>Litoreibacter</taxon>
    </lineage>
</organism>
<accession>S9QFD1</accession>
<evidence type="ECO:0000313" key="5">
    <source>
        <dbReference type="Proteomes" id="UP000015351"/>
    </source>
</evidence>
<evidence type="ECO:0000259" key="3">
    <source>
        <dbReference type="Pfam" id="PF07007"/>
    </source>
</evidence>
<feature type="chain" id="PRO_5004567986" description="Lysozyme inhibitor LprI-like N-terminal domain-containing protein" evidence="2">
    <location>
        <begin position="23"/>
        <end position="1642"/>
    </location>
</feature>
<feature type="region of interest" description="Disordered" evidence="1">
    <location>
        <begin position="902"/>
        <end position="925"/>
    </location>
</feature>
<dbReference type="RefSeq" id="WP_021100017.1">
    <property type="nucleotide sequence ID" value="NZ_KE557306.1"/>
</dbReference>
<name>S9QFD1_9RHOB</name>
<dbReference type="EMBL" id="AONI01000009">
    <property type="protein sequence ID" value="EPX80111.1"/>
    <property type="molecule type" value="Genomic_DNA"/>
</dbReference>
<evidence type="ECO:0000256" key="2">
    <source>
        <dbReference type="SAM" id="SignalP"/>
    </source>
</evidence>
<dbReference type="PANTHER" id="PTHR37549:SF1">
    <property type="entry name" value="LIPOPROTEIN LPRI"/>
    <property type="match status" value="1"/>
</dbReference>
<protein>
    <recommendedName>
        <fullName evidence="3">Lysozyme inhibitor LprI-like N-terminal domain-containing protein</fullName>
    </recommendedName>
</protein>
<feature type="domain" description="Lysozyme inhibitor LprI-like N-terminal" evidence="3">
    <location>
        <begin position="303"/>
        <end position="369"/>
    </location>
</feature>